<dbReference type="GO" id="GO:0003676">
    <property type="term" value="F:nucleic acid binding"/>
    <property type="evidence" value="ECO:0007669"/>
    <property type="project" value="InterPro"/>
</dbReference>
<gene>
    <name evidence="3" type="ORF">LIER_25238</name>
</gene>
<evidence type="ECO:0000313" key="3">
    <source>
        <dbReference type="EMBL" id="GAA0171131.1"/>
    </source>
</evidence>
<sequence>MSFLVWRLLQGWLPADEIMMKRGIAIASKCYCCAQVETLEHIFLTNPIAKQVWAYFAGLVGIRNSGVSSVQQVITTWSLSVSTAGHIKQVLPIIIFWELWEARNKAKHDSANYSLDNICRRVHNILQVNSKANMTQPKFWTGDSFLTALLGVHVLVTSKKVPTLYKWEKLAAGTHKLNIDAAGYGGILRNDQGHLVMALGLQGSCTSPIQAEVEALFSCLRICAGQGHKHMDIEVDSLQLVNMIKTKKAPWQLRNTIHTPE</sequence>
<dbReference type="InterPro" id="IPR044730">
    <property type="entry name" value="RNase_H-like_dom_plant"/>
</dbReference>
<dbReference type="InterPro" id="IPR002156">
    <property type="entry name" value="RNaseH_domain"/>
</dbReference>
<feature type="domain" description="RNase H type-1" evidence="1">
    <location>
        <begin position="173"/>
        <end position="248"/>
    </location>
</feature>
<dbReference type="Pfam" id="PF13966">
    <property type="entry name" value="zf-RVT"/>
    <property type="match status" value="1"/>
</dbReference>
<dbReference type="InterPro" id="IPR052929">
    <property type="entry name" value="RNase_H-like_EbsB-rel"/>
</dbReference>
<evidence type="ECO:0000259" key="2">
    <source>
        <dbReference type="Pfam" id="PF13966"/>
    </source>
</evidence>
<protein>
    <recommendedName>
        <fullName evidence="5">RNase H type-1 domain-containing protein</fullName>
    </recommendedName>
</protein>
<dbReference type="EMBL" id="BAABME010007543">
    <property type="protein sequence ID" value="GAA0171131.1"/>
    <property type="molecule type" value="Genomic_DNA"/>
</dbReference>
<proteinExistence type="predicted"/>
<dbReference type="InterPro" id="IPR026960">
    <property type="entry name" value="RVT-Znf"/>
</dbReference>
<keyword evidence="4" id="KW-1185">Reference proteome</keyword>
<dbReference type="Gene3D" id="3.30.420.10">
    <property type="entry name" value="Ribonuclease H-like superfamily/Ribonuclease H"/>
    <property type="match status" value="1"/>
</dbReference>
<organism evidence="3 4">
    <name type="scientific">Lithospermum erythrorhizon</name>
    <name type="common">Purple gromwell</name>
    <name type="synonym">Lithospermum officinale var. erythrorhizon</name>
    <dbReference type="NCBI Taxonomy" id="34254"/>
    <lineage>
        <taxon>Eukaryota</taxon>
        <taxon>Viridiplantae</taxon>
        <taxon>Streptophyta</taxon>
        <taxon>Embryophyta</taxon>
        <taxon>Tracheophyta</taxon>
        <taxon>Spermatophyta</taxon>
        <taxon>Magnoliopsida</taxon>
        <taxon>eudicotyledons</taxon>
        <taxon>Gunneridae</taxon>
        <taxon>Pentapetalae</taxon>
        <taxon>asterids</taxon>
        <taxon>lamiids</taxon>
        <taxon>Boraginales</taxon>
        <taxon>Boraginaceae</taxon>
        <taxon>Boraginoideae</taxon>
        <taxon>Lithospermeae</taxon>
        <taxon>Lithospermum</taxon>
    </lineage>
</organism>
<evidence type="ECO:0008006" key="5">
    <source>
        <dbReference type="Google" id="ProtNLM"/>
    </source>
</evidence>
<dbReference type="PANTHER" id="PTHR47074">
    <property type="entry name" value="BNAC02G40300D PROTEIN"/>
    <property type="match status" value="1"/>
</dbReference>
<feature type="domain" description="Reverse transcriptase zinc-binding" evidence="2">
    <location>
        <begin position="1"/>
        <end position="53"/>
    </location>
</feature>
<comment type="caution">
    <text evidence="3">The sequence shown here is derived from an EMBL/GenBank/DDBJ whole genome shotgun (WGS) entry which is preliminary data.</text>
</comment>
<name>A0AAV3R658_LITER</name>
<reference evidence="3 4" key="1">
    <citation type="submission" date="2024-01" db="EMBL/GenBank/DDBJ databases">
        <title>The complete chloroplast genome sequence of Lithospermum erythrorhizon: insights into the phylogenetic relationship among Boraginaceae species and the maternal lineages of purple gromwells.</title>
        <authorList>
            <person name="Okada T."/>
            <person name="Watanabe K."/>
        </authorList>
    </citation>
    <scope>NUCLEOTIDE SEQUENCE [LARGE SCALE GENOMIC DNA]</scope>
</reference>
<dbReference type="Pfam" id="PF13456">
    <property type="entry name" value="RVT_3"/>
    <property type="match status" value="1"/>
</dbReference>
<dbReference type="SUPFAM" id="SSF53098">
    <property type="entry name" value="Ribonuclease H-like"/>
    <property type="match status" value="1"/>
</dbReference>
<dbReference type="InterPro" id="IPR012337">
    <property type="entry name" value="RNaseH-like_sf"/>
</dbReference>
<evidence type="ECO:0000259" key="1">
    <source>
        <dbReference type="Pfam" id="PF13456"/>
    </source>
</evidence>
<evidence type="ECO:0000313" key="4">
    <source>
        <dbReference type="Proteomes" id="UP001454036"/>
    </source>
</evidence>
<dbReference type="GO" id="GO:0004523">
    <property type="term" value="F:RNA-DNA hybrid ribonuclease activity"/>
    <property type="evidence" value="ECO:0007669"/>
    <property type="project" value="InterPro"/>
</dbReference>
<accession>A0AAV3R658</accession>
<dbReference type="Proteomes" id="UP001454036">
    <property type="component" value="Unassembled WGS sequence"/>
</dbReference>
<dbReference type="CDD" id="cd06222">
    <property type="entry name" value="RNase_H_like"/>
    <property type="match status" value="1"/>
</dbReference>
<dbReference type="InterPro" id="IPR036397">
    <property type="entry name" value="RNaseH_sf"/>
</dbReference>
<dbReference type="PANTHER" id="PTHR47074:SF21">
    <property type="entry name" value="RNASE H TYPE-1 DOMAIN-CONTAINING PROTEIN"/>
    <property type="match status" value="1"/>
</dbReference>
<dbReference type="AlphaFoldDB" id="A0AAV3R658"/>